<dbReference type="RefSeq" id="XP_007376806.1">
    <property type="nucleotide sequence ID" value="XM_007376744.1"/>
</dbReference>
<dbReference type="AlphaFoldDB" id="G3ASZ1"/>
<evidence type="ECO:0000259" key="1">
    <source>
        <dbReference type="Pfam" id="PF11715"/>
    </source>
</evidence>
<dbReference type="GeneID" id="18870447"/>
<dbReference type="InParanoid" id="G3ASZ1"/>
<dbReference type="Proteomes" id="UP000000709">
    <property type="component" value="Unassembled WGS sequence"/>
</dbReference>
<proteinExistence type="predicted"/>
<name>G3ASZ1_SPAPN</name>
<evidence type="ECO:0000313" key="3">
    <source>
        <dbReference type="Proteomes" id="UP000000709"/>
    </source>
</evidence>
<reference evidence="2 3" key="1">
    <citation type="journal article" date="2011" name="Proc. Natl. Acad. Sci. U.S.A.">
        <title>Comparative genomics of xylose-fermenting fungi for enhanced biofuel production.</title>
        <authorList>
            <person name="Wohlbach D.J."/>
            <person name="Kuo A."/>
            <person name="Sato T.K."/>
            <person name="Potts K.M."/>
            <person name="Salamov A.A."/>
            <person name="LaButti K.M."/>
            <person name="Sun H."/>
            <person name="Clum A."/>
            <person name="Pangilinan J.L."/>
            <person name="Lindquist E.A."/>
            <person name="Lucas S."/>
            <person name="Lapidus A."/>
            <person name="Jin M."/>
            <person name="Gunawan C."/>
            <person name="Balan V."/>
            <person name="Dale B.E."/>
            <person name="Jeffries T.W."/>
            <person name="Zinkel R."/>
            <person name="Barry K.W."/>
            <person name="Grigoriev I.V."/>
            <person name="Gasch A.P."/>
        </authorList>
    </citation>
    <scope>NUCLEOTIDE SEQUENCE [LARGE SCALE GENOMIC DNA]</scope>
    <source>
        <strain evidence="3">NRRL Y-27907 / 11-Y1</strain>
    </source>
</reference>
<keyword evidence="3" id="KW-1185">Reference proteome</keyword>
<dbReference type="EMBL" id="GL996504">
    <property type="protein sequence ID" value="EGW30773.1"/>
    <property type="molecule type" value="Genomic_DNA"/>
</dbReference>
<accession>G3ASZ1</accession>
<dbReference type="FunCoup" id="G3ASZ1">
    <property type="interactions" value="151"/>
</dbReference>
<dbReference type="KEGG" id="spaa:SPAPADRAFT_142465"/>
<sequence length="1009" mass="115938">MTYSKSNVITYEDHLDVHYVKLPLKYNESTVNLSPKEQFNNSLVKSGKLLKVNSIVDLVSCSVLQDQKTVKLVPIVKSNSLDFKYQEIQVRLPNTLLVHAITSEQDQIILDLVDETFLFINIVVKVNDFIYGNKLSLDKFDSWCHISIPYSFELANSSPYYLNHLNSHNLIVSLSNGQLIHFKRDEILSDFTVNQIAQHTPFSIFGLFSNKTVKEINGISNNLVVDSVLLSENTLLTLTISKWLKVWNLQSGQLLNSVFVGDETDNWLTLIPNKYMQLIQFNNQNYLTLFVNDDTDGYKFKLFEVDTLTELSQFEFTPSTDVNWFIQDFTVEVKQQLKYHILFKSNVYSILSTYSIATDNGAIIEITKSITKEDIEEVSPHHTTEYYINKIFNSGLYNQLIVNTSIALLEPHLTHPIEDHSRNSVSKSFSGANELQFWFKLDSLCQEFLKLSQESLAIVSYENSILSLQVNSLGVFRTSHYYQQELTPKLTQIFGKFKEIISQKSFHKLHQHLLFSSSLTTDNIGELFQAFISDKLSEAEIQQLIVTLESIPDIVTIVQSLIGTNSFELIDGDYDKSISLFVKLDAIASFKSIKSSHESILINLVVLFVICQTNDELLHMINSIISILKNYDLLELIFNTCFRNGQIESEKISDLGQSLFWNGVVDHYPKLKSLIASLKLNDSFDLLGNIMSNHEFITNIVIELINREQAKFLYKNFLSKLNDYNIDDRLLIGLIHLINFNPEQVYNIFKEFAPFRQLTKVKINDTFNPLIQAIYDNKESDYYHILAQLCQAQSTKNSSTSTTFIQVALKFELAAIETSSNNDYYLNVFDVALSISDYSLVAQSLPYISDLKPYLTKLITRLISEKRISIIFPPNNQSYVGHFKLIDGILLDMANQENDMVSALRLYEYLYSWRLLGISEDLADKRGAIESLYAFINRFKDSGVDAKWRLKILEVYMIILNVLKGLGDGEQWLLKQGVRRRVITVDDVKIEYLVWLKQLQHDTEMIQVV</sequence>
<dbReference type="eggNOG" id="KOG4521">
    <property type="taxonomic scope" value="Eukaryota"/>
</dbReference>
<dbReference type="OMA" id="ILELYMI"/>
<dbReference type="Pfam" id="PF11715">
    <property type="entry name" value="Beta-prop_Nup120_160"/>
    <property type="match status" value="1"/>
</dbReference>
<dbReference type="OrthoDB" id="67716at2759"/>
<evidence type="ECO:0000313" key="2">
    <source>
        <dbReference type="EMBL" id="EGW30773.1"/>
    </source>
</evidence>
<feature type="domain" description="Nucleoporin Nup120/160 beta-propeller" evidence="1">
    <location>
        <begin position="61"/>
        <end position="422"/>
    </location>
</feature>
<dbReference type="InterPro" id="IPR059141">
    <property type="entry name" value="Beta-prop_Nup120_160"/>
</dbReference>
<gene>
    <name evidence="2" type="ORF">SPAPADRAFT_142465</name>
</gene>
<dbReference type="STRING" id="619300.G3ASZ1"/>
<protein>
    <recommendedName>
        <fullName evidence="1">Nucleoporin Nup120/160 beta-propeller domain-containing protein</fullName>
    </recommendedName>
</protein>
<dbReference type="HOGENOM" id="CLU_278739_0_0_1"/>
<organism evidence="3">
    <name type="scientific">Spathaspora passalidarum (strain NRRL Y-27907 / 11-Y1)</name>
    <dbReference type="NCBI Taxonomy" id="619300"/>
    <lineage>
        <taxon>Eukaryota</taxon>
        <taxon>Fungi</taxon>
        <taxon>Dikarya</taxon>
        <taxon>Ascomycota</taxon>
        <taxon>Saccharomycotina</taxon>
        <taxon>Pichiomycetes</taxon>
        <taxon>Debaryomycetaceae</taxon>
        <taxon>Spathaspora</taxon>
    </lineage>
</organism>